<dbReference type="RefSeq" id="WP_133252001.1">
    <property type="nucleotide sequence ID" value="NZ_QEKW01000013.1"/>
</dbReference>
<accession>A0A2U1F2B0</accession>
<proteinExistence type="predicted"/>
<organism evidence="1 2">
    <name type="scientific">Actinomycetospora cinnamomea</name>
    <dbReference type="NCBI Taxonomy" id="663609"/>
    <lineage>
        <taxon>Bacteria</taxon>
        <taxon>Bacillati</taxon>
        <taxon>Actinomycetota</taxon>
        <taxon>Actinomycetes</taxon>
        <taxon>Pseudonocardiales</taxon>
        <taxon>Pseudonocardiaceae</taxon>
        <taxon>Actinomycetospora</taxon>
    </lineage>
</organism>
<protein>
    <submittedName>
        <fullName evidence="1">Uncharacterized protein</fullName>
    </submittedName>
</protein>
<dbReference type="OrthoDB" id="4243321at2"/>
<dbReference type="AlphaFoldDB" id="A0A2U1F2B0"/>
<reference evidence="1 2" key="1">
    <citation type="submission" date="2018-04" db="EMBL/GenBank/DDBJ databases">
        <title>Genomic Encyclopedia of Type Strains, Phase IV (KMG-IV): sequencing the most valuable type-strain genomes for metagenomic binning, comparative biology and taxonomic classification.</title>
        <authorList>
            <person name="Goeker M."/>
        </authorList>
    </citation>
    <scope>NUCLEOTIDE SEQUENCE [LARGE SCALE GENOMIC DNA]</scope>
    <source>
        <strain evidence="1 2">DSM 45771</strain>
    </source>
</reference>
<dbReference type="EMBL" id="QEKW01000013">
    <property type="protein sequence ID" value="PVZ06325.1"/>
    <property type="molecule type" value="Genomic_DNA"/>
</dbReference>
<keyword evidence="2" id="KW-1185">Reference proteome</keyword>
<comment type="caution">
    <text evidence="1">The sequence shown here is derived from an EMBL/GenBank/DDBJ whole genome shotgun (WGS) entry which is preliminary data.</text>
</comment>
<name>A0A2U1F2B0_9PSEU</name>
<evidence type="ECO:0000313" key="1">
    <source>
        <dbReference type="EMBL" id="PVZ06325.1"/>
    </source>
</evidence>
<evidence type="ECO:0000313" key="2">
    <source>
        <dbReference type="Proteomes" id="UP000245639"/>
    </source>
</evidence>
<sequence length="81" mass="9003">MTTYTAALDLEDALALPTACPSCGHEPLRPVADGDRSNLLCWSCGRCWHVEMNWTSRVDPHACGTCTQQEACLRLVDRPRE</sequence>
<gene>
    <name evidence="1" type="ORF">C8D89_11363</name>
</gene>
<dbReference type="Proteomes" id="UP000245639">
    <property type="component" value="Unassembled WGS sequence"/>
</dbReference>